<comment type="subunit">
    <text evidence="9">Homodimer.</text>
</comment>
<evidence type="ECO:0000256" key="2">
    <source>
        <dbReference type="ARBA" id="ARBA00005063"/>
    </source>
</evidence>
<dbReference type="PROSITE" id="PS00600">
    <property type="entry name" value="AA_TRANSFER_CLASS_3"/>
    <property type="match status" value="1"/>
</dbReference>
<dbReference type="InterPro" id="IPR049704">
    <property type="entry name" value="Aminotrans_3_PPA_site"/>
</dbReference>
<dbReference type="PANTHER" id="PTHR42684">
    <property type="entry name" value="ADENOSYLMETHIONINE-8-AMINO-7-OXONONANOATE AMINOTRANSFERASE"/>
    <property type="match status" value="1"/>
</dbReference>
<proteinExistence type="inferred from homology"/>
<dbReference type="SUPFAM" id="SSF53383">
    <property type="entry name" value="PLP-dependent transferases"/>
    <property type="match status" value="1"/>
</dbReference>
<dbReference type="InterPro" id="IPR005815">
    <property type="entry name" value="BioA"/>
</dbReference>
<comment type="subcellular location">
    <subcellularLocation>
        <location evidence="9">Cytoplasm</location>
    </subcellularLocation>
</comment>
<keyword evidence="5 9" id="KW-0949">S-adenosyl-L-methionine</keyword>
<dbReference type="NCBIfam" id="NF004624">
    <property type="entry name" value="PRK05964.1"/>
    <property type="match status" value="1"/>
</dbReference>
<dbReference type="EMBL" id="JBHTIT010000001">
    <property type="protein sequence ID" value="MFD0950820.1"/>
    <property type="molecule type" value="Genomic_DNA"/>
</dbReference>
<feature type="binding site" evidence="9">
    <location>
        <position position="59"/>
    </location>
    <ligand>
        <name>substrate</name>
    </ligand>
</feature>
<dbReference type="GO" id="GO:0004015">
    <property type="term" value="F:adenosylmethionine-8-amino-7-oxononanoate transaminase activity"/>
    <property type="evidence" value="ECO:0007669"/>
    <property type="project" value="UniProtKB-EC"/>
</dbReference>
<evidence type="ECO:0000256" key="4">
    <source>
        <dbReference type="ARBA" id="ARBA00022679"/>
    </source>
</evidence>
<dbReference type="NCBIfam" id="TIGR00508">
    <property type="entry name" value="bioA"/>
    <property type="match status" value="1"/>
</dbReference>
<keyword evidence="11" id="KW-1185">Reference proteome</keyword>
<comment type="cofactor">
    <cofactor evidence="1 9">
        <name>pyridoxal 5'-phosphate</name>
        <dbReference type="ChEBI" id="CHEBI:597326"/>
    </cofactor>
</comment>
<comment type="function">
    <text evidence="9">Catalyzes the transfer of the alpha-amino group from S-adenosyl-L-methionine (SAM) to 7-keto-8-aminopelargonic acid (KAPA) to form 7,8-diaminopelargonic acid (DAPA). It is the only aminotransferase known to utilize SAM as an amino donor.</text>
</comment>
<dbReference type="CDD" id="cd00610">
    <property type="entry name" value="OAT_like"/>
    <property type="match status" value="1"/>
</dbReference>
<feature type="site" description="Participates in the substrate recognition with KAPA and in a stacking interaction with the adenine ring of SAM" evidence="9">
    <location>
        <position position="22"/>
    </location>
</feature>
<organism evidence="10 11">
    <name type="scientific">Paraperlucidibaca wandonensis</name>
    <dbReference type="NCBI Taxonomy" id="1268273"/>
    <lineage>
        <taxon>Bacteria</taxon>
        <taxon>Pseudomonadati</taxon>
        <taxon>Pseudomonadota</taxon>
        <taxon>Gammaproteobacteria</taxon>
        <taxon>Moraxellales</taxon>
        <taxon>Moraxellaceae</taxon>
        <taxon>Paraperlucidibaca</taxon>
    </lineage>
</organism>
<dbReference type="NCBIfam" id="NF005443">
    <property type="entry name" value="PRK07030.1"/>
    <property type="match status" value="1"/>
</dbReference>
<protein>
    <recommendedName>
        <fullName evidence="9">Adenosylmethionine-8-amino-7-oxononanoate aminotransferase</fullName>
        <ecNumber evidence="9">2.6.1.62</ecNumber>
    </recommendedName>
    <alternativeName>
        <fullName evidence="9">7,8-diamino-pelargonic acid aminotransferase</fullName>
        <shortName evidence="9">DAPA AT</shortName>
        <shortName evidence="9">DAPA aminotransferase</shortName>
    </alternativeName>
    <alternativeName>
        <fullName evidence="9">7,8-diaminononanoate synthase</fullName>
        <shortName evidence="9">DANS</shortName>
    </alternativeName>
    <alternativeName>
        <fullName evidence="9">Diaminopelargonic acid synthase</fullName>
    </alternativeName>
</protein>
<evidence type="ECO:0000313" key="11">
    <source>
        <dbReference type="Proteomes" id="UP001597044"/>
    </source>
</evidence>
<keyword evidence="6 9" id="KW-0093">Biotin biosynthesis</keyword>
<dbReference type="PANTHER" id="PTHR42684:SF17">
    <property type="entry name" value="ADENOSYLMETHIONINE-8-AMINO-7-OXONONANOATE AMINOTRANSFERASE"/>
    <property type="match status" value="1"/>
</dbReference>
<dbReference type="Pfam" id="PF00202">
    <property type="entry name" value="Aminotran_3"/>
    <property type="match status" value="1"/>
</dbReference>
<feature type="binding site" evidence="9">
    <location>
        <position position="322"/>
    </location>
    <ligand>
        <name>substrate</name>
    </ligand>
</feature>
<evidence type="ECO:0000256" key="5">
    <source>
        <dbReference type="ARBA" id="ARBA00022691"/>
    </source>
</evidence>
<name>A0ABW3HJA3_9GAMM</name>
<keyword evidence="9" id="KW-0963">Cytoplasm</keyword>
<evidence type="ECO:0000313" key="10">
    <source>
        <dbReference type="EMBL" id="MFD0950820.1"/>
    </source>
</evidence>
<feature type="modified residue" description="N6-(pyridoxal phosphate)lysine" evidence="9">
    <location>
        <position position="287"/>
    </location>
</feature>
<keyword evidence="7 9" id="KW-0663">Pyridoxal phosphate</keyword>
<feature type="binding site" evidence="9">
    <location>
        <position position="287"/>
    </location>
    <ligand>
        <name>substrate</name>
    </ligand>
</feature>
<dbReference type="Gene3D" id="3.40.640.10">
    <property type="entry name" value="Type I PLP-dependent aspartate aminotransferase-like (Major domain)"/>
    <property type="match status" value="1"/>
</dbReference>
<comment type="caution">
    <text evidence="10">The sequence shown here is derived from an EMBL/GenBank/DDBJ whole genome shotgun (WGS) entry which is preliminary data.</text>
</comment>
<evidence type="ECO:0000256" key="9">
    <source>
        <dbReference type="HAMAP-Rule" id="MF_00834"/>
    </source>
</evidence>
<feature type="binding site" evidence="9">
    <location>
        <position position="258"/>
    </location>
    <ligand>
        <name>pyridoxal 5'-phosphate</name>
        <dbReference type="ChEBI" id="CHEBI:597326"/>
    </ligand>
</feature>
<comment type="catalytic activity">
    <reaction evidence="8 9">
        <text>(8S)-8-amino-7-oxononanoate + S-adenosyl-L-methionine = S-adenosyl-4-methylsulfanyl-2-oxobutanoate + (7R,8S)-7,8-diammoniononanoate</text>
        <dbReference type="Rhea" id="RHEA:16861"/>
        <dbReference type="ChEBI" id="CHEBI:16490"/>
        <dbReference type="ChEBI" id="CHEBI:59789"/>
        <dbReference type="ChEBI" id="CHEBI:149468"/>
        <dbReference type="ChEBI" id="CHEBI:149469"/>
        <dbReference type="EC" id="2.6.1.62"/>
    </reaction>
</comment>
<keyword evidence="4 9" id="KW-0808">Transferase</keyword>
<dbReference type="InterPro" id="IPR015422">
    <property type="entry name" value="PyrdxlP-dep_Trfase_small"/>
</dbReference>
<dbReference type="Gene3D" id="3.90.1150.10">
    <property type="entry name" value="Aspartate Aminotransferase, domain 1"/>
    <property type="match status" value="1"/>
</dbReference>
<keyword evidence="3 9" id="KW-0032">Aminotransferase</keyword>
<feature type="binding site" evidence="9">
    <location>
        <begin position="119"/>
        <end position="120"/>
    </location>
    <ligand>
        <name>pyridoxal 5'-phosphate</name>
        <dbReference type="ChEBI" id="CHEBI:597326"/>
    </ligand>
</feature>
<accession>A0ABW3HJA3</accession>
<reference evidence="11" key="1">
    <citation type="journal article" date="2019" name="Int. J. Syst. Evol. Microbiol.">
        <title>The Global Catalogue of Microorganisms (GCM) 10K type strain sequencing project: providing services to taxonomists for standard genome sequencing and annotation.</title>
        <authorList>
            <consortium name="The Broad Institute Genomics Platform"/>
            <consortium name="The Broad Institute Genome Sequencing Center for Infectious Disease"/>
            <person name="Wu L."/>
            <person name="Ma J."/>
        </authorList>
    </citation>
    <scope>NUCLEOTIDE SEQUENCE [LARGE SCALE GENOMIC DNA]</scope>
    <source>
        <strain evidence="11">CCUG 63419</strain>
    </source>
</reference>
<dbReference type="Proteomes" id="UP001597044">
    <property type="component" value="Unassembled WGS sequence"/>
</dbReference>
<dbReference type="RefSeq" id="WP_340675741.1">
    <property type="nucleotide sequence ID" value="NZ_JBHTIT010000001.1"/>
</dbReference>
<feature type="binding site" evidence="9">
    <location>
        <position position="417"/>
    </location>
    <ligand>
        <name>substrate</name>
    </ligand>
</feature>
<sequence length="466" mass="51548">MTKRSSNADISRRDLAHVWHPCTQMHDHEQLPLVPIRRGEGIWLEDFDGKRYMDAISSWWVNLFGHAHPQINAALREQADTLEHVILAGFTHEPIVELSERLVALAPPGLTRCFYADNGSSGIEVALKMSVHAWRNQGSPEKTRFIALENSYHGETIGALSVTDIPLFSETYRPLLQAPLRAPSPAAPAGAPDGDCEVYCQRALEGMESLLAKHAHEVAAVIVEPLVQGAAGMRMYSPRYLTRLRELCDEHNVYLIADEIAVGFGRTGTLFACEQADITPDFLVLSKGLTAGYLPMSVVLTHARIYEVFYDRYDTLKGFLHSHSYTGNALAARVALASLDLFKQHDVIAANRQLALVLAEAIAPLRDHPQVSSVRQTGMIAAIELVRDKANGTPYDWRERRGLAIFQAALKRGLLLRPIGNVVYFMPPYIITPEQIRWMVATAAEAIDEGLRAPAGRFSEAGPSMA</sequence>
<dbReference type="InterPro" id="IPR015421">
    <property type="entry name" value="PyrdxlP-dep_Trfase_major"/>
</dbReference>
<comment type="similarity">
    <text evidence="9">Belongs to the class-III pyridoxal-phosphate-dependent aminotransferase family. BioA subfamily.</text>
</comment>
<evidence type="ECO:0000256" key="1">
    <source>
        <dbReference type="ARBA" id="ARBA00001933"/>
    </source>
</evidence>
<evidence type="ECO:0000256" key="6">
    <source>
        <dbReference type="ARBA" id="ARBA00022756"/>
    </source>
</evidence>
<feature type="binding site" evidence="9">
    <location>
        <position position="152"/>
    </location>
    <ligand>
        <name>substrate</name>
    </ligand>
</feature>
<dbReference type="HAMAP" id="MF_00834">
    <property type="entry name" value="BioA"/>
    <property type="match status" value="1"/>
</dbReference>
<evidence type="ECO:0000256" key="3">
    <source>
        <dbReference type="ARBA" id="ARBA00022576"/>
    </source>
</evidence>
<evidence type="ECO:0000256" key="7">
    <source>
        <dbReference type="ARBA" id="ARBA00022898"/>
    </source>
</evidence>
<comment type="pathway">
    <text evidence="2 9">Cofactor biosynthesis; biotin biosynthesis; 7,8-diaminononanoate from 8-amino-7-oxononanoate (SAM route): step 1/1.</text>
</comment>
<dbReference type="InterPro" id="IPR005814">
    <property type="entry name" value="Aminotrans_3"/>
</dbReference>
<dbReference type="InterPro" id="IPR015424">
    <property type="entry name" value="PyrdxlP-dep_Trfase"/>
</dbReference>
<evidence type="ECO:0000256" key="8">
    <source>
        <dbReference type="ARBA" id="ARBA00048449"/>
    </source>
</evidence>
<dbReference type="EC" id="2.6.1.62" evidence="9"/>
<feature type="binding site" evidence="9">
    <location>
        <begin position="323"/>
        <end position="324"/>
    </location>
    <ligand>
        <name>pyridoxal 5'-phosphate</name>
        <dbReference type="ChEBI" id="CHEBI:597326"/>
    </ligand>
</feature>
<gene>
    <name evidence="9" type="primary">bioA</name>
    <name evidence="10" type="ORF">ACFQ0F_10535</name>
</gene>